<dbReference type="PANTHER" id="PTHR43556:SF2">
    <property type="entry name" value="PEPTIDE CHAIN RELEASE FACTOR RF3"/>
    <property type="match status" value="1"/>
</dbReference>
<dbReference type="CDD" id="cd04169">
    <property type="entry name" value="RF3"/>
    <property type="match status" value="1"/>
</dbReference>
<organism evidence="8 9">
    <name type="scientific">Micromonas commoda (strain RCC299 / NOUM17 / CCMP2709)</name>
    <name type="common">Picoplanktonic green alga</name>
    <dbReference type="NCBI Taxonomy" id="296587"/>
    <lineage>
        <taxon>Eukaryota</taxon>
        <taxon>Viridiplantae</taxon>
        <taxon>Chlorophyta</taxon>
        <taxon>Mamiellophyceae</taxon>
        <taxon>Mamiellales</taxon>
        <taxon>Mamiellaceae</taxon>
        <taxon>Micromonas</taxon>
    </lineage>
</organism>
<dbReference type="RefSeq" id="XP_002504557.1">
    <property type="nucleotide sequence ID" value="XM_002504511.1"/>
</dbReference>
<dbReference type="Gene3D" id="2.40.30.10">
    <property type="entry name" value="Translation factors"/>
    <property type="match status" value="1"/>
</dbReference>
<dbReference type="OrthoDB" id="364892at2759"/>
<keyword evidence="5" id="KW-0648">Protein biosynthesis</keyword>
<dbReference type="InterPro" id="IPR009000">
    <property type="entry name" value="Transl_B-barrel_sf"/>
</dbReference>
<dbReference type="PROSITE" id="PS51722">
    <property type="entry name" value="G_TR_2"/>
    <property type="match status" value="1"/>
</dbReference>
<name>C1EC11_MICCC</name>
<evidence type="ECO:0000256" key="1">
    <source>
        <dbReference type="ARBA" id="ARBA00004496"/>
    </source>
</evidence>
<dbReference type="Pfam" id="PF16658">
    <property type="entry name" value="RF3_C"/>
    <property type="match status" value="1"/>
</dbReference>
<comment type="similarity">
    <text evidence="2">Belongs to the TRAFAC class translation factor GTPase superfamily. Classic translation factor GTPase family. PrfC subfamily.</text>
</comment>
<protein>
    <recommendedName>
        <fullName evidence="7">Tr-type G domain-containing protein</fullName>
    </recommendedName>
</protein>
<dbReference type="InterPro" id="IPR000795">
    <property type="entry name" value="T_Tr_GTP-bd_dom"/>
</dbReference>
<dbReference type="InParanoid" id="C1EC11"/>
<dbReference type="InterPro" id="IPR027417">
    <property type="entry name" value="P-loop_NTPase"/>
</dbReference>
<dbReference type="PRINTS" id="PR00315">
    <property type="entry name" value="ELONGATNFCT"/>
</dbReference>
<comment type="subcellular location">
    <subcellularLocation>
        <location evidence="1">Cytoplasm</location>
    </subcellularLocation>
</comment>
<dbReference type="Gene3D" id="3.30.70.3280">
    <property type="entry name" value="Peptide chain release factor 3, domain III"/>
    <property type="match status" value="1"/>
</dbReference>
<dbReference type="SUPFAM" id="SSF52540">
    <property type="entry name" value="P-loop containing nucleoside triphosphate hydrolases"/>
    <property type="match status" value="1"/>
</dbReference>
<dbReference type="AlphaFoldDB" id="C1EC11"/>
<dbReference type="InterPro" id="IPR032090">
    <property type="entry name" value="RF3_C"/>
</dbReference>
<keyword evidence="6" id="KW-0342">GTP-binding</keyword>
<dbReference type="eggNOG" id="KOG0465">
    <property type="taxonomic scope" value="Eukaryota"/>
</dbReference>
<dbReference type="PROSITE" id="PS00301">
    <property type="entry name" value="G_TR_1"/>
    <property type="match status" value="1"/>
</dbReference>
<dbReference type="InterPro" id="IPR041732">
    <property type="entry name" value="RF3_GTP-bd"/>
</dbReference>
<evidence type="ECO:0000256" key="3">
    <source>
        <dbReference type="ARBA" id="ARBA00022490"/>
    </source>
</evidence>
<accession>C1EC11</accession>
<dbReference type="NCBIfam" id="NF001964">
    <property type="entry name" value="PRK00741.1"/>
    <property type="match status" value="1"/>
</dbReference>
<dbReference type="InterPro" id="IPR005225">
    <property type="entry name" value="Small_GTP-bd"/>
</dbReference>
<dbReference type="Pfam" id="PF22042">
    <property type="entry name" value="EF-G_D2"/>
    <property type="match status" value="1"/>
</dbReference>
<proteinExistence type="inferred from homology"/>
<dbReference type="InterPro" id="IPR004548">
    <property type="entry name" value="PrfC"/>
</dbReference>
<sequence length="561" mass="61912">MSIVDDIPDAIKTVPKAAVERDLGKEVESRRTFAIISHPDAGKTTLTEKLLYYGGAIQEAGAVRARRGAKSATSDWMEMEKQRGISISSTALSFAYKNFTLNLLDTPGHADFSEDTYRTVSAADNAVMLIDSAKGLEPQTRKLFEVCRLNGLPIFTFCNKMDRPALEPLELLDQIESEFNLPTYAVNWPIGSGDTFKGVYHRPRREVHLFNAEAKDGKAKKGEDKSTKGLEVLSVDDEKLESLIGAELHAQLMEDIELLDELGGELDLQAVHDGELTPVFFGSGMNNFGVQLFLDSFLGYSVRPRGRDLLGGDRVEPTDEGFTGFVFKLQANMDPRHRDKVAFVRVVSGRFERGMRVTNARTKKAVLLSRPSQMFGQDKTVLDEGFAGDVIGLNNPGSFAIGDTLYMGSRKVLPPIPTFSPELFAYLRNSDTGKYKQFQKGVQELLGEGAVQVMYSRDAVKQDPILAAVGQLQFEVVQARMLAEYGVETTLEPLPFAVARWVVGGWDAIDAAGRIFNAQCVKDIWGQPVLLFKNQWNVDQIVADTPEIGELSPFSIPPAAE</sequence>
<dbReference type="SUPFAM" id="SSF50447">
    <property type="entry name" value="Translation proteins"/>
    <property type="match status" value="1"/>
</dbReference>
<evidence type="ECO:0000256" key="6">
    <source>
        <dbReference type="ARBA" id="ARBA00023134"/>
    </source>
</evidence>
<evidence type="ECO:0000256" key="5">
    <source>
        <dbReference type="ARBA" id="ARBA00022917"/>
    </source>
</evidence>
<dbReference type="FunFam" id="3.40.50.300:FF:000542">
    <property type="entry name" value="Peptide chain release factor 3"/>
    <property type="match status" value="1"/>
</dbReference>
<evidence type="ECO:0000313" key="9">
    <source>
        <dbReference type="Proteomes" id="UP000002009"/>
    </source>
</evidence>
<dbReference type="FunFam" id="3.30.70.3280:FF:000001">
    <property type="entry name" value="Peptide chain release factor 3"/>
    <property type="match status" value="1"/>
</dbReference>
<dbReference type="STRING" id="296587.C1EC11"/>
<dbReference type="PANTHER" id="PTHR43556">
    <property type="entry name" value="PEPTIDE CHAIN RELEASE FACTOR RF3"/>
    <property type="match status" value="1"/>
</dbReference>
<dbReference type="Proteomes" id="UP000002009">
    <property type="component" value="Chromosome 9"/>
</dbReference>
<feature type="domain" description="Tr-type G" evidence="7">
    <location>
        <begin position="28"/>
        <end position="305"/>
    </location>
</feature>
<evidence type="ECO:0000256" key="4">
    <source>
        <dbReference type="ARBA" id="ARBA00022741"/>
    </source>
</evidence>
<evidence type="ECO:0000259" key="7">
    <source>
        <dbReference type="PROSITE" id="PS51722"/>
    </source>
</evidence>
<dbReference type="GO" id="GO:0005525">
    <property type="term" value="F:GTP binding"/>
    <property type="evidence" value="ECO:0007669"/>
    <property type="project" value="UniProtKB-KW"/>
</dbReference>
<reference evidence="8 9" key="1">
    <citation type="journal article" date="2009" name="Science">
        <title>Green evolution and dynamic adaptations revealed by genomes of the marine picoeukaryotes Micromonas.</title>
        <authorList>
            <person name="Worden A.Z."/>
            <person name="Lee J.H."/>
            <person name="Mock T."/>
            <person name="Rouze P."/>
            <person name="Simmons M.P."/>
            <person name="Aerts A.L."/>
            <person name="Allen A.E."/>
            <person name="Cuvelier M.L."/>
            <person name="Derelle E."/>
            <person name="Everett M.V."/>
            <person name="Foulon E."/>
            <person name="Grimwood J."/>
            <person name="Gundlach H."/>
            <person name="Henrissat B."/>
            <person name="Napoli C."/>
            <person name="McDonald S.M."/>
            <person name="Parker M.S."/>
            <person name="Rombauts S."/>
            <person name="Salamov A."/>
            <person name="Von Dassow P."/>
            <person name="Badger J.H."/>
            <person name="Coutinho P.M."/>
            <person name="Demir E."/>
            <person name="Dubchak I."/>
            <person name="Gentemann C."/>
            <person name="Eikrem W."/>
            <person name="Gready J.E."/>
            <person name="John U."/>
            <person name="Lanier W."/>
            <person name="Lindquist E.A."/>
            <person name="Lucas S."/>
            <person name="Mayer K.F."/>
            <person name="Moreau H."/>
            <person name="Not F."/>
            <person name="Otillar R."/>
            <person name="Panaud O."/>
            <person name="Pangilinan J."/>
            <person name="Paulsen I."/>
            <person name="Piegu B."/>
            <person name="Poliakov A."/>
            <person name="Robbens S."/>
            <person name="Schmutz J."/>
            <person name="Toulza E."/>
            <person name="Wyss T."/>
            <person name="Zelensky A."/>
            <person name="Zhou K."/>
            <person name="Armbrust E.V."/>
            <person name="Bhattacharya D."/>
            <person name="Goodenough U.W."/>
            <person name="Van de Peer Y."/>
            <person name="Grigoriev I.V."/>
        </authorList>
    </citation>
    <scope>NUCLEOTIDE SEQUENCE [LARGE SCALE GENOMIC DNA]</scope>
    <source>
        <strain evidence="9">RCC299 / NOUM17</strain>
    </source>
</reference>
<dbReference type="GO" id="GO:0016150">
    <property type="term" value="F:translation release factor activity, codon nonspecific"/>
    <property type="evidence" value="ECO:0007669"/>
    <property type="project" value="TreeGrafter"/>
</dbReference>
<dbReference type="GO" id="GO:0003924">
    <property type="term" value="F:GTPase activity"/>
    <property type="evidence" value="ECO:0007669"/>
    <property type="project" value="InterPro"/>
</dbReference>
<dbReference type="EMBL" id="CP001329">
    <property type="protein sequence ID" value="ACO65815.1"/>
    <property type="molecule type" value="Genomic_DNA"/>
</dbReference>
<gene>
    <name evidence="8" type="ORF">MICPUN_107067</name>
</gene>
<dbReference type="SUPFAM" id="SSF54980">
    <property type="entry name" value="EF-G C-terminal domain-like"/>
    <property type="match status" value="1"/>
</dbReference>
<dbReference type="OMA" id="GFVFKIH"/>
<keyword evidence="9" id="KW-1185">Reference proteome</keyword>
<keyword evidence="3" id="KW-0963">Cytoplasm</keyword>
<dbReference type="Gene3D" id="3.40.50.300">
    <property type="entry name" value="P-loop containing nucleotide triphosphate hydrolases"/>
    <property type="match status" value="1"/>
</dbReference>
<dbReference type="InterPro" id="IPR053905">
    <property type="entry name" value="EF-G-like_DII"/>
</dbReference>
<evidence type="ECO:0000256" key="2">
    <source>
        <dbReference type="ARBA" id="ARBA00009978"/>
    </source>
</evidence>
<keyword evidence="4" id="KW-0547">Nucleotide-binding</keyword>
<dbReference type="KEGG" id="mis:MICPUN_107067"/>
<dbReference type="Pfam" id="PF00009">
    <property type="entry name" value="GTP_EFTU"/>
    <property type="match status" value="1"/>
</dbReference>
<dbReference type="HAMAP" id="MF_00072">
    <property type="entry name" value="Rel_fac_3"/>
    <property type="match status" value="1"/>
</dbReference>
<dbReference type="GeneID" id="8246422"/>
<dbReference type="NCBIfam" id="TIGR00503">
    <property type="entry name" value="prfC"/>
    <property type="match status" value="1"/>
</dbReference>
<dbReference type="InterPro" id="IPR035647">
    <property type="entry name" value="EFG_III/V"/>
</dbReference>
<dbReference type="InterPro" id="IPR031157">
    <property type="entry name" value="G_TR_CS"/>
</dbReference>
<dbReference type="NCBIfam" id="TIGR00231">
    <property type="entry name" value="small_GTP"/>
    <property type="match status" value="1"/>
</dbReference>
<evidence type="ECO:0000313" key="8">
    <source>
        <dbReference type="EMBL" id="ACO65815.1"/>
    </source>
</evidence>
<dbReference type="InterPro" id="IPR038467">
    <property type="entry name" value="RF3_dom_3_sf"/>
</dbReference>
<dbReference type="GO" id="GO:0005829">
    <property type="term" value="C:cytosol"/>
    <property type="evidence" value="ECO:0007669"/>
    <property type="project" value="TreeGrafter"/>
</dbReference>